<evidence type="ECO:0000256" key="4">
    <source>
        <dbReference type="PIRNR" id="PIRNR000099"/>
    </source>
</evidence>
<dbReference type="GO" id="GO:0000105">
    <property type="term" value="P:L-histidine biosynthetic process"/>
    <property type="evidence" value="ECO:0007669"/>
    <property type="project" value="InterPro"/>
</dbReference>
<feature type="binding site" evidence="7">
    <location>
        <position position="252"/>
    </location>
    <ligand>
        <name>substrate</name>
    </ligand>
</feature>
<feature type="binding site" evidence="7">
    <location>
        <position position="351"/>
    </location>
    <ligand>
        <name>substrate</name>
    </ligand>
</feature>
<accession>A0A8J6T8C8</accession>
<proteinExistence type="inferred from homology"/>
<keyword evidence="1 8" id="KW-0479">Metal-binding</keyword>
<feature type="binding site" evidence="8">
    <location>
        <position position="249"/>
    </location>
    <ligand>
        <name>Zn(2+)</name>
        <dbReference type="ChEBI" id="CHEBI:29105"/>
    </ligand>
</feature>
<feature type="binding site" evidence="7">
    <location>
        <position position="410"/>
    </location>
    <ligand>
        <name>substrate</name>
    </ligand>
</feature>
<dbReference type="PANTHER" id="PTHR21256">
    <property type="entry name" value="HISTIDINOL DEHYDROGENASE HDH"/>
    <property type="match status" value="1"/>
</dbReference>
<keyword evidence="3 4" id="KW-0560">Oxidoreductase</keyword>
<dbReference type="InterPro" id="IPR001692">
    <property type="entry name" value="Histidinol_DH_CS"/>
</dbReference>
<dbReference type="PROSITE" id="PS00611">
    <property type="entry name" value="HISOL_DEHYDROGENASE"/>
    <property type="match status" value="1"/>
</dbReference>
<feature type="binding site" evidence="7">
    <location>
        <position position="318"/>
    </location>
    <ligand>
        <name>substrate</name>
    </ligand>
</feature>
<organism evidence="10 11">
    <name type="scientific">Candidatus Desulfacyla euxinica</name>
    <dbReference type="NCBI Taxonomy" id="2841693"/>
    <lineage>
        <taxon>Bacteria</taxon>
        <taxon>Deltaproteobacteria</taxon>
        <taxon>Candidatus Desulfacyla</taxon>
    </lineage>
</organism>
<evidence type="ECO:0000313" key="11">
    <source>
        <dbReference type="Proteomes" id="UP000650524"/>
    </source>
</evidence>
<dbReference type="PIRSF" id="PIRSF000099">
    <property type="entry name" value="Histidinol_dh"/>
    <property type="match status" value="1"/>
</dbReference>
<dbReference type="GO" id="GO:0004399">
    <property type="term" value="F:histidinol dehydrogenase activity"/>
    <property type="evidence" value="ECO:0007669"/>
    <property type="project" value="UniProtKB-EC"/>
</dbReference>
<dbReference type="Proteomes" id="UP000650524">
    <property type="component" value="Unassembled WGS sequence"/>
</dbReference>
<feature type="active site" description="Proton acceptor" evidence="5">
    <location>
        <position position="318"/>
    </location>
</feature>
<evidence type="ECO:0000313" key="10">
    <source>
        <dbReference type="EMBL" id="MBC8177443.1"/>
    </source>
</evidence>
<dbReference type="GO" id="GO:0051287">
    <property type="term" value="F:NAD binding"/>
    <property type="evidence" value="ECO:0007669"/>
    <property type="project" value="InterPro"/>
</dbReference>
<dbReference type="CDD" id="cd06572">
    <property type="entry name" value="Histidinol_dh"/>
    <property type="match status" value="1"/>
</dbReference>
<comment type="similarity">
    <text evidence="4 9">Belongs to the histidinol dehydrogenase family.</text>
</comment>
<dbReference type="FunFam" id="3.40.50.1980:FF:000001">
    <property type="entry name" value="Histidinol dehydrogenase"/>
    <property type="match status" value="1"/>
</dbReference>
<dbReference type="PRINTS" id="PR00083">
    <property type="entry name" value="HOLDHDRGNASE"/>
</dbReference>
<evidence type="ECO:0000256" key="2">
    <source>
        <dbReference type="ARBA" id="ARBA00022833"/>
    </source>
</evidence>
<dbReference type="AlphaFoldDB" id="A0A8J6T8C8"/>
<evidence type="ECO:0000256" key="6">
    <source>
        <dbReference type="PIRSR" id="PIRSR000099-2"/>
    </source>
</evidence>
<evidence type="ECO:0000256" key="1">
    <source>
        <dbReference type="ARBA" id="ARBA00022723"/>
    </source>
</evidence>
<keyword evidence="2 8" id="KW-0862">Zinc</keyword>
<dbReference type="Pfam" id="PF00815">
    <property type="entry name" value="Histidinol_dh"/>
    <property type="match status" value="1"/>
</dbReference>
<evidence type="ECO:0000256" key="8">
    <source>
        <dbReference type="PIRSR" id="PIRSR000099-4"/>
    </source>
</evidence>
<dbReference type="EMBL" id="JACNJD010000209">
    <property type="protein sequence ID" value="MBC8177443.1"/>
    <property type="molecule type" value="Genomic_DNA"/>
</dbReference>
<feature type="binding site" evidence="6">
    <location>
        <position position="119"/>
    </location>
    <ligand>
        <name>NAD(+)</name>
        <dbReference type="ChEBI" id="CHEBI:57540"/>
    </ligand>
</feature>
<dbReference type="InterPro" id="IPR022695">
    <property type="entry name" value="Histidinol_DH_monofunct"/>
</dbReference>
<dbReference type="Gene3D" id="1.20.5.1300">
    <property type="match status" value="1"/>
</dbReference>
<gene>
    <name evidence="10" type="primary">hisD</name>
    <name evidence="10" type="ORF">H8E19_08565</name>
</gene>
<reference evidence="10 11" key="1">
    <citation type="submission" date="2020-08" db="EMBL/GenBank/DDBJ databases">
        <title>Bridging the membrane lipid divide: bacteria of the FCB group superphylum have the potential to synthesize archaeal ether lipids.</title>
        <authorList>
            <person name="Villanueva L."/>
            <person name="Von Meijenfeldt F.A.B."/>
            <person name="Westbye A.B."/>
            <person name="Yadav S."/>
            <person name="Hopmans E.C."/>
            <person name="Dutilh B.E."/>
            <person name="Sinninghe Damste J.S."/>
        </authorList>
    </citation>
    <scope>NUCLEOTIDE SEQUENCE [LARGE SCALE GENOMIC DNA]</scope>
    <source>
        <strain evidence="10">NIOZ-UU27</strain>
    </source>
</reference>
<dbReference type="EC" id="1.1.1.23" evidence="10"/>
<feature type="binding site" evidence="8">
    <location>
        <position position="351"/>
    </location>
    <ligand>
        <name>Zn(2+)</name>
        <dbReference type="ChEBI" id="CHEBI:29105"/>
    </ligand>
</feature>
<feature type="binding site" evidence="8">
    <location>
        <position position="410"/>
    </location>
    <ligand>
        <name>Zn(2+)</name>
        <dbReference type="ChEBI" id="CHEBI:29105"/>
    </ligand>
</feature>
<comment type="cofactor">
    <cofactor evidence="8">
        <name>Zn(2+)</name>
        <dbReference type="ChEBI" id="CHEBI:29105"/>
    </cofactor>
    <text evidence="8">Binds 1 zinc ion per subunit.</text>
</comment>
<dbReference type="InterPro" id="IPR012131">
    <property type="entry name" value="Hstdl_DH"/>
</dbReference>
<feature type="binding site" evidence="6">
    <location>
        <position position="204"/>
    </location>
    <ligand>
        <name>NAD(+)</name>
        <dbReference type="ChEBI" id="CHEBI:57540"/>
    </ligand>
</feature>
<protein>
    <submittedName>
        <fullName evidence="10">Histidinol dehydrogenase</fullName>
        <ecNumber evidence="10">1.1.1.23</ecNumber>
    </submittedName>
</protein>
<feature type="binding site" evidence="6">
    <location>
        <position position="181"/>
    </location>
    <ligand>
        <name>NAD(+)</name>
        <dbReference type="ChEBI" id="CHEBI:57540"/>
    </ligand>
</feature>
<evidence type="ECO:0000256" key="9">
    <source>
        <dbReference type="RuleBase" id="RU004175"/>
    </source>
</evidence>
<dbReference type="SUPFAM" id="SSF53720">
    <property type="entry name" value="ALDH-like"/>
    <property type="match status" value="1"/>
</dbReference>
<dbReference type="GO" id="GO:0005829">
    <property type="term" value="C:cytosol"/>
    <property type="evidence" value="ECO:0007669"/>
    <property type="project" value="TreeGrafter"/>
</dbReference>
<dbReference type="GO" id="GO:0046872">
    <property type="term" value="F:metal ion binding"/>
    <property type="evidence" value="ECO:0007669"/>
    <property type="project" value="UniProtKB-KW"/>
</dbReference>
<feature type="binding site" evidence="7">
    <location>
        <position position="405"/>
    </location>
    <ligand>
        <name>substrate</name>
    </ligand>
</feature>
<sequence length="423" mass="46561">MSNYLKEAKPSPKEDLSEVRETVREILESVKGEGVEAVRRYSKNFDNWAPDSFKITRDEIEAARSKLPTTMVEDIDYCQVQIRNFAEEQMKRLVDFEVETLPGVFLGQKVIPVASSGSYIPGGRYPMLASAHMTVITPKVAGVSRVVACTPPIKGEGIYPATLYSMVAGGADEIYCMGGVQGLGAMAYGMEGLDPVDVVVGAGNKYVAEAKRQLFGDVGIDLLAGPTEILVICDDTADPYIVAADILGQAEHDPNSRQCLISLSKDIAEKTMVEIDRQLETLPTRDVAAVSWGNSGEVVVVDSREEAVELSDRWAPEHLEVQTADWRYYLDNCTNYGSMFCGEETTVSYGDKTIGTNHVLPTMRAARYTGGLYVGKFVKTVTYQYATKEASLEIARVCERACNYENMLAHGISCKVRIEKYEK</sequence>
<comment type="caution">
    <text evidence="10">The sequence shown here is derived from an EMBL/GenBank/DDBJ whole genome shotgun (WGS) entry which is preliminary data.</text>
</comment>
<dbReference type="NCBIfam" id="TIGR00069">
    <property type="entry name" value="hisD"/>
    <property type="match status" value="1"/>
</dbReference>
<dbReference type="InterPro" id="IPR016161">
    <property type="entry name" value="Ald_DH/histidinol_DH"/>
</dbReference>
<name>A0A8J6T8C8_9DELT</name>
<evidence type="ECO:0000256" key="3">
    <source>
        <dbReference type="ARBA" id="ARBA00023002"/>
    </source>
</evidence>
<keyword evidence="6" id="KW-0520">NAD</keyword>
<feature type="binding site" evidence="7">
    <location>
        <position position="227"/>
    </location>
    <ligand>
        <name>substrate</name>
    </ligand>
</feature>
<evidence type="ECO:0000256" key="5">
    <source>
        <dbReference type="PIRSR" id="PIRSR000099-1"/>
    </source>
</evidence>
<feature type="binding site" evidence="8">
    <location>
        <position position="252"/>
    </location>
    <ligand>
        <name>Zn(2+)</name>
        <dbReference type="ChEBI" id="CHEBI:29105"/>
    </ligand>
</feature>
<feature type="active site" description="Proton acceptor" evidence="5">
    <location>
        <position position="317"/>
    </location>
</feature>
<dbReference type="Gene3D" id="3.40.50.1980">
    <property type="entry name" value="Nitrogenase molybdenum iron protein domain"/>
    <property type="match status" value="2"/>
</dbReference>
<dbReference type="PANTHER" id="PTHR21256:SF14">
    <property type="entry name" value="HISTIDINOL DEHYDROGENASE"/>
    <property type="match status" value="1"/>
</dbReference>
<feature type="binding site" evidence="7">
    <location>
        <position position="249"/>
    </location>
    <ligand>
        <name>substrate</name>
    </ligand>
</feature>
<evidence type="ECO:0000256" key="7">
    <source>
        <dbReference type="PIRSR" id="PIRSR000099-3"/>
    </source>
</evidence>